<dbReference type="InterPro" id="IPR019660">
    <property type="entry name" value="Put_sensory_transdc_reg_YbjN"/>
</dbReference>
<evidence type="ECO:0000313" key="1">
    <source>
        <dbReference type="EMBL" id="MFC3302690.1"/>
    </source>
</evidence>
<gene>
    <name evidence="1" type="ORF">ACFONP_08090</name>
</gene>
<comment type="caution">
    <text evidence="1">The sequence shown here is derived from an EMBL/GenBank/DDBJ whole genome shotgun (WGS) entry which is preliminary data.</text>
</comment>
<dbReference type="Pfam" id="PF10722">
    <property type="entry name" value="YbjN"/>
    <property type="match status" value="1"/>
</dbReference>
<accession>A0ABV7MBD3</accession>
<sequence length="167" mass="18897">MTLTDFSYEQQPIDPIEMIESLARARDLDAQRVDDTEVHVCLSGSWRDVSMWFSWRREAQVLQIGAPLEIKVPNARKAEVLKLLALINERLWVGHFDLWQRDGEVVYRNGAVLSEAEGLSHGQAEVLLRGAMEAFERYYPTFNYVVWAGKSAEEAIAASILDVEGSA</sequence>
<proteinExistence type="predicted"/>
<dbReference type="RefSeq" id="WP_189571269.1">
    <property type="nucleotide sequence ID" value="NZ_BMXU01000001.1"/>
</dbReference>
<protein>
    <submittedName>
        <fullName evidence="1">YbjN domain-containing protein</fullName>
    </submittedName>
</protein>
<dbReference type="CDD" id="cd17033">
    <property type="entry name" value="DR1245-like"/>
    <property type="match status" value="1"/>
</dbReference>
<dbReference type="Proteomes" id="UP001595607">
    <property type="component" value="Unassembled WGS sequence"/>
</dbReference>
<dbReference type="EMBL" id="JBHRVA010000002">
    <property type="protein sequence ID" value="MFC3302690.1"/>
    <property type="molecule type" value="Genomic_DNA"/>
</dbReference>
<keyword evidence="2" id="KW-1185">Reference proteome</keyword>
<organism evidence="1 2">
    <name type="scientific">Parvularcula lutaonensis</name>
    <dbReference type="NCBI Taxonomy" id="491923"/>
    <lineage>
        <taxon>Bacteria</taxon>
        <taxon>Pseudomonadati</taxon>
        <taxon>Pseudomonadota</taxon>
        <taxon>Alphaproteobacteria</taxon>
        <taxon>Parvularculales</taxon>
        <taxon>Parvularculaceae</taxon>
        <taxon>Parvularcula</taxon>
    </lineage>
</organism>
<reference evidence="2" key="1">
    <citation type="journal article" date="2019" name="Int. J. Syst. Evol. Microbiol.">
        <title>The Global Catalogue of Microorganisms (GCM) 10K type strain sequencing project: providing services to taxonomists for standard genome sequencing and annotation.</title>
        <authorList>
            <consortium name="The Broad Institute Genomics Platform"/>
            <consortium name="The Broad Institute Genome Sequencing Center for Infectious Disease"/>
            <person name="Wu L."/>
            <person name="Ma J."/>
        </authorList>
    </citation>
    <scope>NUCLEOTIDE SEQUENCE [LARGE SCALE GENOMIC DNA]</scope>
    <source>
        <strain evidence="2">KCTC 22245</strain>
    </source>
</reference>
<evidence type="ECO:0000313" key="2">
    <source>
        <dbReference type="Proteomes" id="UP001595607"/>
    </source>
</evidence>
<name>A0ABV7MBD3_9PROT</name>